<name>A0A9J6DZ08_RHIMP</name>
<evidence type="ECO:0000313" key="2">
    <source>
        <dbReference type="EMBL" id="KAH8027220.1"/>
    </source>
</evidence>
<evidence type="ECO:0000256" key="1">
    <source>
        <dbReference type="SAM" id="MobiDB-lite"/>
    </source>
</evidence>
<evidence type="ECO:0000313" key="3">
    <source>
        <dbReference type="Proteomes" id="UP000821866"/>
    </source>
</evidence>
<accession>A0A9J6DZ08</accession>
<sequence length="175" mass="18763">MCESGWDICCGGLIMAEDEANPAKPCTDWGIVNEGDRSFSSPTEVLADGRTWNASKLSRVPERGTSPPYQRSELPAPQLPVQVPQPALPPLPSPGSQPPPLGVLQSAVPQSPAPDPQLPVPEPAMLQPPSPGPQSRSPGVLQGSTSSLPSPTMQHPHRPSRERRPPVWLKDYQTH</sequence>
<comment type="caution">
    <text evidence="2">The sequence shown here is derived from an EMBL/GenBank/DDBJ whole genome shotgun (WGS) entry which is preliminary data.</text>
</comment>
<organism evidence="2 3">
    <name type="scientific">Rhipicephalus microplus</name>
    <name type="common">Cattle tick</name>
    <name type="synonym">Boophilus microplus</name>
    <dbReference type="NCBI Taxonomy" id="6941"/>
    <lineage>
        <taxon>Eukaryota</taxon>
        <taxon>Metazoa</taxon>
        <taxon>Ecdysozoa</taxon>
        <taxon>Arthropoda</taxon>
        <taxon>Chelicerata</taxon>
        <taxon>Arachnida</taxon>
        <taxon>Acari</taxon>
        <taxon>Parasitiformes</taxon>
        <taxon>Ixodida</taxon>
        <taxon>Ixodoidea</taxon>
        <taxon>Ixodidae</taxon>
        <taxon>Rhipicephalinae</taxon>
        <taxon>Rhipicephalus</taxon>
        <taxon>Boophilus</taxon>
    </lineage>
</organism>
<feature type="compositionally biased region" description="Pro residues" evidence="1">
    <location>
        <begin position="111"/>
        <end position="132"/>
    </location>
</feature>
<keyword evidence="3" id="KW-1185">Reference proteome</keyword>
<feature type="region of interest" description="Disordered" evidence="1">
    <location>
        <begin position="50"/>
        <end position="175"/>
    </location>
</feature>
<feature type="compositionally biased region" description="Pro residues" evidence="1">
    <location>
        <begin position="86"/>
        <end position="101"/>
    </location>
</feature>
<protein>
    <submittedName>
        <fullName evidence="2">Uncharacterized protein</fullName>
    </submittedName>
</protein>
<reference evidence="2" key="1">
    <citation type="journal article" date="2020" name="Cell">
        <title>Large-Scale Comparative Analyses of Tick Genomes Elucidate Their Genetic Diversity and Vector Capacities.</title>
        <authorList>
            <consortium name="Tick Genome and Microbiome Consortium (TIGMIC)"/>
            <person name="Jia N."/>
            <person name="Wang J."/>
            <person name="Shi W."/>
            <person name="Du L."/>
            <person name="Sun Y."/>
            <person name="Zhan W."/>
            <person name="Jiang J.F."/>
            <person name="Wang Q."/>
            <person name="Zhang B."/>
            <person name="Ji P."/>
            <person name="Bell-Sakyi L."/>
            <person name="Cui X.M."/>
            <person name="Yuan T.T."/>
            <person name="Jiang B.G."/>
            <person name="Yang W.F."/>
            <person name="Lam T.T."/>
            <person name="Chang Q.C."/>
            <person name="Ding S.J."/>
            <person name="Wang X.J."/>
            <person name="Zhu J.G."/>
            <person name="Ruan X.D."/>
            <person name="Zhao L."/>
            <person name="Wei J.T."/>
            <person name="Ye R.Z."/>
            <person name="Que T.C."/>
            <person name="Du C.H."/>
            <person name="Zhou Y.H."/>
            <person name="Cheng J.X."/>
            <person name="Dai P.F."/>
            <person name="Guo W.B."/>
            <person name="Han X.H."/>
            <person name="Huang E.J."/>
            <person name="Li L.F."/>
            <person name="Wei W."/>
            <person name="Gao Y.C."/>
            <person name="Liu J.Z."/>
            <person name="Shao H.Z."/>
            <person name="Wang X."/>
            <person name="Wang C.C."/>
            <person name="Yang T.C."/>
            <person name="Huo Q.B."/>
            <person name="Li W."/>
            <person name="Chen H.Y."/>
            <person name="Chen S.E."/>
            <person name="Zhou L.G."/>
            <person name="Ni X.B."/>
            <person name="Tian J.H."/>
            <person name="Sheng Y."/>
            <person name="Liu T."/>
            <person name="Pan Y.S."/>
            <person name="Xia L.Y."/>
            <person name="Li J."/>
            <person name="Zhao F."/>
            <person name="Cao W.C."/>
        </authorList>
    </citation>
    <scope>NUCLEOTIDE SEQUENCE</scope>
    <source>
        <strain evidence="2">Rmic-2018</strain>
    </source>
</reference>
<reference evidence="2" key="2">
    <citation type="submission" date="2021-09" db="EMBL/GenBank/DDBJ databases">
        <authorList>
            <person name="Jia N."/>
            <person name="Wang J."/>
            <person name="Shi W."/>
            <person name="Du L."/>
            <person name="Sun Y."/>
            <person name="Zhan W."/>
            <person name="Jiang J."/>
            <person name="Wang Q."/>
            <person name="Zhang B."/>
            <person name="Ji P."/>
            <person name="Sakyi L.B."/>
            <person name="Cui X."/>
            <person name="Yuan T."/>
            <person name="Jiang B."/>
            <person name="Yang W."/>
            <person name="Lam T.T.-Y."/>
            <person name="Chang Q."/>
            <person name="Ding S."/>
            <person name="Wang X."/>
            <person name="Zhu J."/>
            <person name="Ruan X."/>
            <person name="Zhao L."/>
            <person name="Wei J."/>
            <person name="Que T."/>
            <person name="Du C."/>
            <person name="Cheng J."/>
            <person name="Dai P."/>
            <person name="Han X."/>
            <person name="Huang E."/>
            <person name="Gao Y."/>
            <person name="Liu J."/>
            <person name="Shao H."/>
            <person name="Ye R."/>
            <person name="Li L."/>
            <person name="Wei W."/>
            <person name="Wang X."/>
            <person name="Wang C."/>
            <person name="Huo Q."/>
            <person name="Li W."/>
            <person name="Guo W."/>
            <person name="Chen H."/>
            <person name="Chen S."/>
            <person name="Zhou L."/>
            <person name="Zhou L."/>
            <person name="Ni X."/>
            <person name="Tian J."/>
            <person name="Zhou Y."/>
            <person name="Sheng Y."/>
            <person name="Liu T."/>
            <person name="Pan Y."/>
            <person name="Xia L."/>
            <person name="Li J."/>
            <person name="Zhao F."/>
            <person name="Cao W."/>
        </authorList>
    </citation>
    <scope>NUCLEOTIDE SEQUENCE</scope>
    <source>
        <strain evidence="2">Rmic-2018</strain>
        <tissue evidence="2">Larvae</tissue>
    </source>
</reference>
<feature type="compositionally biased region" description="Polar residues" evidence="1">
    <location>
        <begin position="142"/>
        <end position="153"/>
    </location>
</feature>
<proteinExistence type="predicted"/>
<dbReference type="EMBL" id="JABSTU010000006">
    <property type="protein sequence ID" value="KAH8027220.1"/>
    <property type="molecule type" value="Genomic_DNA"/>
</dbReference>
<dbReference type="AlphaFoldDB" id="A0A9J6DZ08"/>
<gene>
    <name evidence="2" type="ORF">HPB51_003673</name>
</gene>
<dbReference type="Proteomes" id="UP000821866">
    <property type="component" value="Chromosome 4"/>
</dbReference>
<feature type="compositionally biased region" description="Low complexity" evidence="1">
    <location>
        <begin position="74"/>
        <end position="85"/>
    </location>
</feature>
<dbReference type="VEuPathDB" id="VectorBase:LOC119182265"/>